<gene>
    <name evidence="1" type="primary">48</name>
    <name evidence="1" type="ORF">PBI_BELLAMY_48</name>
</gene>
<sequence length="183" mass="21894">MKAPLFEYPTYQYQIKDWEFKKKGLLKRIKEEKFVRTDLQTFETDRQTNKKSYLHYFQDLIKDELWEFVQEAQVTCSMTDVWTVRYQKGDHQTIHNHKSWGFTGILYVEYDPKVHTPTCFVAPWQDPRSDTTSLAYPQNVKEGTIFISPSYTLHFVHPNQVRKHRTIMSFDLLPKLPDHQSVS</sequence>
<accession>A0A222YWZ6</accession>
<proteinExistence type="predicted"/>
<reference evidence="1 2" key="1">
    <citation type="submission" date="2017-06" db="EMBL/GenBank/DDBJ databases">
        <authorList>
            <person name="Kim H.J."/>
            <person name="Triplett B.A."/>
        </authorList>
    </citation>
    <scope>NUCLEOTIDE SEQUENCE [LARGE SCALE GENOMIC DNA]</scope>
</reference>
<dbReference type="InterPro" id="IPR012668">
    <property type="entry name" value="CHP02466"/>
</dbReference>
<dbReference type="Pfam" id="PF13759">
    <property type="entry name" value="2OG-FeII_Oxy_5"/>
    <property type="match status" value="1"/>
</dbReference>
<evidence type="ECO:0008006" key="3">
    <source>
        <dbReference type="Google" id="ProtNLM"/>
    </source>
</evidence>
<organism evidence="1 2">
    <name type="scientific">Synechococcus phage Bellamy</name>
    <dbReference type="NCBI Taxonomy" id="2023996"/>
    <lineage>
        <taxon>Viruses</taxon>
        <taxon>Duplodnaviria</taxon>
        <taxon>Heunggongvirae</taxon>
        <taxon>Uroviricota</taxon>
        <taxon>Caudoviricetes</taxon>
        <taxon>Pantevenvirales</taxon>
        <taxon>Kyanoviridae</taxon>
        <taxon>Bellamyvirus</taxon>
        <taxon>Bellamyvirus bellamy</taxon>
    </lineage>
</organism>
<keyword evidence="2" id="KW-1185">Reference proteome</keyword>
<protein>
    <recommendedName>
        <fullName evidence="3">2OG-Fe(II) oxygenase</fullName>
    </recommendedName>
</protein>
<dbReference type="EMBL" id="MF351863">
    <property type="protein sequence ID" value="ASR76093.1"/>
    <property type="molecule type" value="Genomic_DNA"/>
</dbReference>
<dbReference type="Proteomes" id="UP000221247">
    <property type="component" value="Segment"/>
</dbReference>
<dbReference type="GeneID" id="54981378"/>
<evidence type="ECO:0000313" key="1">
    <source>
        <dbReference type="EMBL" id="ASR76093.1"/>
    </source>
</evidence>
<dbReference type="RefSeq" id="YP_009791205.1">
    <property type="nucleotide sequence ID" value="NC_047838.1"/>
</dbReference>
<dbReference type="KEGG" id="vg:54981378"/>
<name>A0A222YWZ6_9CAUD</name>
<dbReference type="Gene3D" id="2.60.120.620">
    <property type="entry name" value="q2cbj1_9rhob like domain"/>
    <property type="match status" value="1"/>
</dbReference>
<evidence type="ECO:0000313" key="2">
    <source>
        <dbReference type="Proteomes" id="UP000221247"/>
    </source>
</evidence>